<evidence type="ECO:0000256" key="4">
    <source>
        <dbReference type="ARBA" id="ARBA00023014"/>
    </source>
</evidence>
<dbReference type="SFLD" id="SFLDG01280">
    <property type="entry name" value="HydE/PylB-like"/>
    <property type="match status" value="1"/>
</dbReference>
<accession>A0AAE3JJV0</accession>
<dbReference type="PROSITE" id="PS51918">
    <property type="entry name" value="RADICAL_SAM"/>
    <property type="match status" value="1"/>
</dbReference>
<dbReference type="RefSeq" id="WP_230757984.1">
    <property type="nucleotide sequence ID" value="NZ_JAINWA010000003.1"/>
</dbReference>
<keyword evidence="3 5" id="KW-0408">Iron</keyword>
<dbReference type="InterPro" id="IPR013785">
    <property type="entry name" value="Aldolase_TIM"/>
</dbReference>
<dbReference type="NCBIfam" id="TIGR03956">
    <property type="entry name" value="rSAM_HydE"/>
    <property type="match status" value="1"/>
</dbReference>
<dbReference type="InterPro" id="IPR006638">
    <property type="entry name" value="Elp3/MiaA/NifB-like_rSAM"/>
</dbReference>
<keyword evidence="5" id="KW-0004">4Fe-4S</keyword>
<dbReference type="PIRSF" id="PIRSF004762">
    <property type="entry name" value="CHP00423"/>
    <property type="match status" value="1"/>
</dbReference>
<keyword evidence="1 5" id="KW-0949">S-adenosyl-L-methionine</keyword>
<reference evidence="8" key="1">
    <citation type="submission" date="2021-08" db="EMBL/GenBank/DDBJ databases">
        <title>Comparative analyses of Brucepasteria parasyntrophica and Teretinema zuelzerae.</title>
        <authorList>
            <person name="Song Y."/>
            <person name="Brune A."/>
        </authorList>
    </citation>
    <scope>NUCLEOTIDE SEQUENCE</scope>
    <source>
        <strain evidence="8">DSM 1903</strain>
    </source>
</reference>
<dbReference type="CDD" id="cd01335">
    <property type="entry name" value="Radical_SAM"/>
    <property type="match status" value="1"/>
</dbReference>
<evidence type="ECO:0000256" key="3">
    <source>
        <dbReference type="ARBA" id="ARBA00023004"/>
    </source>
</evidence>
<evidence type="ECO:0000256" key="5">
    <source>
        <dbReference type="PIRSR" id="PIRSR004762-1"/>
    </source>
</evidence>
<comment type="caution">
    <text evidence="8">The sequence shown here is derived from an EMBL/GenBank/DDBJ whole genome shotgun (WGS) entry which is preliminary data.</text>
</comment>
<evidence type="ECO:0000313" key="8">
    <source>
        <dbReference type="EMBL" id="MCD1655918.1"/>
    </source>
</evidence>
<dbReference type="GO" id="GO:0046872">
    <property type="term" value="F:metal ion binding"/>
    <property type="evidence" value="ECO:0007669"/>
    <property type="project" value="UniProtKB-KW"/>
</dbReference>
<dbReference type="InterPro" id="IPR058240">
    <property type="entry name" value="rSAM_sf"/>
</dbReference>
<dbReference type="SMART" id="SM00729">
    <property type="entry name" value="Elp3"/>
    <property type="match status" value="1"/>
</dbReference>
<evidence type="ECO:0000259" key="7">
    <source>
        <dbReference type="PROSITE" id="PS51918"/>
    </source>
</evidence>
<feature type="binding site" evidence="5">
    <location>
        <position position="76"/>
    </location>
    <ligand>
        <name>[4Fe-4S] cluster</name>
        <dbReference type="ChEBI" id="CHEBI:49883"/>
        <note>4Fe-4S-S-AdoMet</note>
    </ligand>
</feature>
<feature type="binding site" evidence="5">
    <location>
        <position position="72"/>
    </location>
    <ligand>
        <name>[4Fe-4S] cluster</name>
        <dbReference type="ChEBI" id="CHEBI:49883"/>
        <note>4Fe-4S-S-AdoMet</note>
    </ligand>
</feature>
<dbReference type="SFLD" id="SFLDG01082">
    <property type="entry name" value="B12-binding_domain_containing"/>
    <property type="match status" value="1"/>
</dbReference>
<name>A0AAE3JJV0_9SPIR</name>
<comment type="cofactor">
    <cofactor evidence="5">
        <name>[4Fe-4S] cluster</name>
        <dbReference type="ChEBI" id="CHEBI:49883"/>
    </cofactor>
    <text evidence="5">Binds 1 [4Fe-4S] cluster. The cluster is coordinated with 3 cysteines and an exchangeable S-adenosyl-L-methionine.</text>
</comment>
<dbReference type="InterPro" id="IPR034422">
    <property type="entry name" value="HydE/PylB-like"/>
</dbReference>
<dbReference type="GO" id="GO:0051539">
    <property type="term" value="F:4 iron, 4 sulfur cluster binding"/>
    <property type="evidence" value="ECO:0007669"/>
    <property type="project" value="UniProtKB-KW"/>
</dbReference>
<evidence type="ECO:0000256" key="1">
    <source>
        <dbReference type="ARBA" id="ARBA00022691"/>
    </source>
</evidence>
<evidence type="ECO:0000256" key="2">
    <source>
        <dbReference type="ARBA" id="ARBA00022723"/>
    </source>
</evidence>
<feature type="binding site" evidence="6">
    <location>
        <position position="189"/>
    </location>
    <ligand>
        <name>S-adenosyl-L-methionine</name>
        <dbReference type="ChEBI" id="CHEBI:59789"/>
    </ligand>
</feature>
<dbReference type="AlphaFoldDB" id="A0AAE3JJV0"/>
<dbReference type="Gene3D" id="3.20.20.70">
    <property type="entry name" value="Aldolase class I"/>
    <property type="match status" value="1"/>
</dbReference>
<dbReference type="GO" id="GO:0016740">
    <property type="term" value="F:transferase activity"/>
    <property type="evidence" value="ECO:0007669"/>
    <property type="project" value="TreeGrafter"/>
</dbReference>
<dbReference type="SUPFAM" id="SSF102114">
    <property type="entry name" value="Radical SAM enzymes"/>
    <property type="match status" value="1"/>
</dbReference>
<sequence length="367" mass="40857">MRTEFLDRFKRVFPDPRFPDPVRPDIEDLVFFLDSEDPGENAYLFDKAAEVRDIHCGRRMVVRGLLEFSSHCSNTCLYCGLNRNNLRAQRYRLSAEEISEGAALVHAAGIRTIVMQSGEDSFPADRLAEAIREIKKRFDLAITLSVGERSRADYALWKEAGADRYLLRIESTDEKLYRSMHIGREVATRLECLENLRGLGYQVGSGIMVGPPGQTAEILARDILFLAERECDMIGIGPFIPHPDTPFGSARAGGVPLTLRTLALLRLLTRNAWLPATTALGSMDRDYRTDALKAGANVLMPNFSPREVKTKYEIYPGKRCVTEGTGACAGCTERIAREAGLELDLSRADSLKMKTAPDYASRAASDQ</sequence>
<feature type="binding site" evidence="5">
    <location>
        <position position="79"/>
    </location>
    <ligand>
        <name>[4Fe-4S] cluster</name>
        <dbReference type="ChEBI" id="CHEBI:49883"/>
        <note>4Fe-4S-S-AdoMet</note>
    </ligand>
</feature>
<dbReference type="SFLD" id="SFLDG01060">
    <property type="entry name" value="BATS_domain_containing"/>
    <property type="match status" value="1"/>
</dbReference>
<organism evidence="8 9">
    <name type="scientific">Teretinema zuelzerae</name>
    <dbReference type="NCBI Taxonomy" id="156"/>
    <lineage>
        <taxon>Bacteria</taxon>
        <taxon>Pseudomonadati</taxon>
        <taxon>Spirochaetota</taxon>
        <taxon>Spirochaetia</taxon>
        <taxon>Spirochaetales</taxon>
        <taxon>Treponemataceae</taxon>
        <taxon>Teretinema</taxon>
    </lineage>
</organism>
<dbReference type="InterPro" id="IPR024021">
    <property type="entry name" value="FeFe-hyd_HydE_rSAM"/>
</dbReference>
<dbReference type="PANTHER" id="PTHR43726">
    <property type="entry name" value="3-METHYLORNITHINE SYNTHASE"/>
    <property type="match status" value="1"/>
</dbReference>
<keyword evidence="2" id="KW-0479">Metal-binding</keyword>
<dbReference type="EMBL" id="JAINWA010000003">
    <property type="protein sequence ID" value="MCD1655918.1"/>
    <property type="molecule type" value="Genomic_DNA"/>
</dbReference>
<protein>
    <submittedName>
        <fullName evidence="8">[FeFe] hydrogenase H-cluster radical SAM maturase HydE</fullName>
    </submittedName>
</protein>
<dbReference type="Pfam" id="PF04055">
    <property type="entry name" value="Radical_SAM"/>
    <property type="match status" value="1"/>
</dbReference>
<proteinExistence type="predicted"/>
<dbReference type="InterPro" id="IPR007197">
    <property type="entry name" value="rSAM"/>
</dbReference>
<dbReference type="Proteomes" id="UP001198163">
    <property type="component" value="Unassembled WGS sequence"/>
</dbReference>
<evidence type="ECO:0000256" key="6">
    <source>
        <dbReference type="PIRSR" id="PIRSR004762-2"/>
    </source>
</evidence>
<evidence type="ECO:0000313" key="9">
    <source>
        <dbReference type="Proteomes" id="UP001198163"/>
    </source>
</evidence>
<dbReference type="SFLD" id="SFLDS00029">
    <property type="entry name" value="Radical_SAM"/>
    <property type="match status" value="1"/>
</dbReference>
<keyword evidence="9" id="KW-1185">Reference proteome</keyword>
<feature type="binding site" evidence="6">
    <location>
        <position position="145"/>
    </location>
    <ligand>
        <name>(3R)-3-methyl-D-ornithine</name>
        <dbReference type="ChEBI" id="CHEBI:64642"/>
    </ligand>
</feature>
<dbReference type="PANTHER" id="PTHR43726:SF1">
    <property type="entry name" value="BIOTIN SYNTHASE"/>
    <property type="match status" value="1"/>
</dbReference>
<feature type="binding site" evidence="6">
    <location>
        <position position="170"/>
    </location>
    <ligand>
        <name>S-adenosyl-L-methionine</name>
        <dbReference type="ChEBI" id="CHEBI:59789"/>
    </ligand>
</feature>
<keyword evidence="4 5" id="KW-0411">Iron-sulfur</keyword>
<gene>
    <name evidence="8" type="primary">hydE</name>
    <name evidence="8" type="ORF">K7J14_14560</name>
</gene>
<feature type="domain" description="Radical SAM core" evidence="7">
    <location>
        <begin position="58"/>
        <end position="277"/>
    </location>
</feature>